<dbReference type="EMBL" id="JADINH010000038">
    <property type="protein sequence ID" value="MBO8415184.1"/>
    <property type="molecule type" value="Genomic_DNA"/>
</dbReference>
<protein>
    <recommendedName>
        <fullName evidence="3">Tir chaperone family protein</fullName>
    </recommendedName>
</protein>
<accession>A0A9D9DB90</accession>
<dbReference type="AlphaFoldDB" id="A0A9D9DB90"/>
<evidence type="ECO:0000313" key="1">
    <source>
        <dbReference type="EMBL" id="MBO8415184.1"/>
    </source>
</evidence>
<sequence length="153" mass="17088">MSLQLELNQKTAAAERYKLQPFSDDLFSVNSLGRFAVFLHAESVDQGLLTMYCPLLKFGPAELDRAVMLRLLQLNQPSDPAHQYRVGVDVNSQLWLTVVMPVSEFLKPECQVDRLLDVFITQANEVLAALDDVQAEPAPAAEDLITPSQMLWG</sequence>
<reference evidence="1" key="2">
    <citation type="journal article" date="2021" name="PeerJ">
        <title>Extensive microbial diversity within the chicken gut microbiome revealed by metagenomics and culture.</title>
        <authorList>
            <person name="Gilroy R."/>
            <person name="Ravi A."/>
            <person name="Getino M."/>
            <person name="Pursley I."/>
            <person name="Horton D.L."/>
            <person name="Alikhan N.F."/>
            <person name="Baker D."/>
            <person name="Gharbi K."/>
            <person name="Hall N."/>
            <person name="Watson M."/>
            <person name="Adriaenssens E.M."/>
            <person name="Foster-Nyarko E."/>
            <person name="Jarju S."/>
            <person name="Secka A."/>
            <person name="Antonio M."/>
            <person name="Oren A."/>
            <person name="Chaudhuri R.R."/>
            <person name="La Ragione R."/>
            <person name="Hildebrand F."/>
            <person name="Pallen M.J."/>
        </authorList>
    </citation>
    <scope>NUCLEOTIDE SEQUENCE</scope>
    <source>
        <strain evidence="1">17213</strain>
    </source>
</reference>
<evidence type="ECO:0000313" key="2">
    <source>
        <dbReference type="Proteomes" id="UP000823631"/>
    </source>
</evidence>
<evidence type="ECO:0008006" key="3">
    <source>
        <dbReference type="Google" id="ProtNLM"/>
    </source>
</evidence>
<organism evidence="1 2">
    <name type="scientific">Candidatus Avisuccinivibrio stercorigallinarum</name>
    <dbReference type="NCBI Taxonomy" id="2840704"/>
    <lineage>
        <taxon>Bacteria</taxon>
        <taxon>Pseudomonadati</taxon>
        <taxon>Pseudomonadota</taxon>
        <taxon>Gammaproteobacteria</taxon>
        <taxon>Aeromonadales</taxon>
        <taxon>Succinivibrionaceae</taxon>
        <taxon>Succinivibrionaceae incertae sedis</taxon>
        <taxon>Candidatus Avisuccinivibrio</taxon>
    </lineage>
</organism>
<name>A0A9D9DB90_9GAMM</name>
<comment type="caution">
    <text evidence="1">The sequence shown here is derived from an EMBL/GenBank/DDBJ whole genome shotgun (WGS) entry which is preliminary data.</text>
</comment>
<gene>
    <name evidence="1" type="ORF">IAB19_02250</name>
</gene>
<proteinExistence type="predicted"/>
<reference evidence="1" key="1">
    <citation type="submission" date="2020-10" db="EMBL/GenBank/DDBJ databases">
        <authorList>
            <person name="Gilroy R."/>
        </authorList>
    </citation>
    <scope>NUCLEOTIDE SEQUENCE</scope>
    <source>
        <strain evidence="1">17213</strain>
    </source>
</reference>
<dbReference type="Proteomes" id="UP000823631">
    <property type="component" value="Unassembled WGS sequence"/>
</dbReference>